<dbReference type="OrthoDB" id="9066401at2"/>
<proteinExistence type="inferred from homology"/>
<keyword evidence="3" id="KW-0813">Transport</keyword>
<dbReference type="CDD" id="cd17369">
    <property type="entry name" value="MFS_ShiA_like"/>
    <property type="match status" value="1"/>
</dbReference>
<feature type="transmembrane region" description="Helical" evidence="11">
    <location>
        <begin position="252"/>
        <end position="274"/>
    </location>
</feature>
<dbReference type="EMBL" id="NMVO01000012">
    <property type="protein sequence ID" value="OYO14608.1"/>
    <property type="molecule type" value="Genomic_DNA"/>
</dbReference>
<evidence type="ECO:0000259" key="12">
    <source>
        <dbReference type="PROSITE" id="PS50850"/>
    </source>
</evidence>
<evidence type="ECO:0000313" key="14">
    <source>
        <dbReference type="Proteomes" id="UP000215896"/>
    </source>
</evidence>
<evidence type="ECO:0000256" key="5">
    <source>
        <dbReference type="ARBA" id="ARBA00022692"/>
    </source>
</evidence>
<feature type="transmembrane region" description="Helical" evidence="11">
    <location>
        <begin position="434"/>
        <end position="455"/>
    </location>
</feature>
<dbReference type="InterPro" id="IPR005829">
    <property type="entry name" value="Sugar_transporter_CS"/>
</dbReference>
<feature type="transmembrane region" description="Helical" evidence="11">
    <location>
        <begin position="163"/>
        <end position="186"/>
    </location>
</feature>
<keyword evidence="5 11" id="KW-0812">Transmembrane</keyword>
<keyword evidence="8 11" id="KW-0472">Membrane</keyword>
<evidence type="ECO:0000256" key="8">
    <source>
        <dbReference type="ARBA" id="ARBA00023136"/>
    </source>
</evidence>
<keyword evidence="14" id="KW-1185">Reference proteome</keyword>
<dbReference type="FunFam" id="1.20.1250.20:FF:000001">
    <property type="entry name" value="Dicarboxylate MFS transporter"/>
    <property type="match status" value="1"/>
</dbReference>
<evidence type="ECO:0000256" key="4">
    <source>
        <dbReference type="ARBA" id="ARBA00022475"/>
    </source>
</evidence>
<feature type="transmembrane region" description="Helical" evidence="11">
    <location>
        <begin position="313"/>
        <end position="331"/>
    </location>
</feature>
<evidence type="ECO:0000256" key="10">
    <source>
        <dbReference type="ARBA" id="ARBA00039918"/>
    </source>
</evidence>
<dbReference type="PANTHER" id="PTHR43045">
    <property type="entry name" value="SHIKIMATE TRANSPORTER"/>
    <property type="match status" value="1"/>
</dbReference>
<dbReference type="Gene3D" id="1.20.1250.20">
    <property type="entry name" value="MFS general substrate transporter like domains"/>
    <property type="match status" value="2"/>
</dbReference>
<dbReference type="PROSITE" id="PS50850">
    <property type="entry name" value="MFS"/>
    <property type="match status" value="1"/>
</dbReference>
<feature type="transmembrane region" description="Helical" evidence="11">
    <location>
        <begin position="198"/>
        <end position="219"/>
    </location>
</feature>
<feature type="transmembrane region" description="Helical" evidence="11">
    <location>
        <begin position="97"/>
        <end position="118"/>
    </location>
</feature>
<comment type="function">
    <text evidence="9">May be a proton symporter involved in the uptake of osmolytes such as proline and glycine betaine.</text>
</comment>
<evidence type="ECO:0000256" key="2">
    <source>
        <dbReference type="ARBA" id="ARBA00008240"/>
    </source>
</evidence>
<feature type="transmembrane region" description="Helical" evidence="11">
    <location>
        <begin position="343"/>
        <end position="361"/>
    </location>
</feature>
<evidence type="ECO:0000313" key="13">
    <source>
        <dbReference type="EMBL" id="OYO14608.1"/>
    </source>
</evidence>
<dbReference type="InterPro" id="IPR020846">
    <property type="entry name" value="MFS_dom"/>
</dbReference>
<gene>
    <name evidence="13" type="ORF">CGZ94_08480</name>
</gene>
<dbReference type="GO" id="GO:0005886">
    <property type="term" value="C:plasma membrane"/>
    <property type="evidence" value="ECO:0007669"/>
    <property type="project" value="UniProtKB-SubCell"/>
</dbReference>
<organism evidence="13 14">
    <name type="scientific">Enemella evansiae</name>
    <dbReference type="NCBI Taxonomy" id="2016499"/>
    <lineage>
        <taxon>Bacteria</taxon>
        <taxon>Bacillati</taxon>
        <taxon>Actinomycetota</taxon>
        <taxon>Actinomycetes</taxon>
        <taxon>Propionibacteriales</taxon>
        <taxon>Propionibacteriaceae</taxon>
        <taxon>Enemella</taxon>
    </lineage>
</organism>
<dbReference type="InterPro" id="IPR005828">
    <property type="entry name" value="MFS_sugar_transport-like"/>
</dbReference>
<keyword evidence="4" id="KW-1003">Cell membrane</keyword>
<name>A0A255GFH4_9ACTN</name>
<dbReference type="GO" id="GO:0015293">
    <property type="term" value="F:symporter activity"/>
    <property type="evidence" value="ECO:0007669"/>
    <property type="project" value="UniProtKB-KW"/>
</dbReference>
<sequence length="474" mass="50572">MTDTAEDATKQPSGANPNTRGRVLTASLVGTTIEFFDFYAYGTAASLVFPSLFFPSKNPTTELLASFAVFGVAFLARPLGSLIFGHFGDRIGRKKTLVASLLVMGIGTFLIGCLPTALTPGWSILAPLFLVVLRFTQGIGLGGEWSGAALLATENAPAGKRAIYGTFPQLGAPIGFLASNLLFLLLNTYLSPQAFNSWGWRIPFLVSALLVVVGLYVRFQLIETPSFQKVLDRGEVVRVPLASVLKKSWKPLILGTVIMIATYVIFYMMTAFTLTYGTTAATVEAAAAAAAKAGKPFNPAGFTPGLGFARTEFLTYLIIAVVFFGIFTVVSGPLAERLGRRRMLMGVTVLIGIYGLVLHPLFNAGRYGALLGLIVGFILMGLTYGPMAAYLPELFPANVRYTGSAVSYNLASVIGAGPAPFALVALWQANGGKIVYVGFYVLGAAVLTMIGLFLAHETRDTNYQDDTTAELADR</sequence>
<evidence type="ECO:0000256" key="11">
    <source>
        <dbReference type="SAM" id="Phobius"/>
    </source>
</evidence>
<dbReference type="InterPro" id="IPR036259">
    <property type="entry name" value="MFS_trans_sf"/>
</dbReference>
<feature type="transmembrane region" description="Helical" evidence="11">
    <location>
        <begin position="367"/>
        <end position="385"/>
    </location>
</feature>
<comment type="caution">
    <text evidence="13">The sequence shown here is derived from an EMBL/GenBank/DDBJ whole genome shotgun (WGS) entry which is preliminary data.</text>
</comment>
<evidence type="ECO:0000256" key="1">
    <source>
        <dbReference type="ARBA" id="ARBA00004651"/>
    </source>
</evidence>
<comment type="subcellular location">
    <subcellularLocation>
        <location evidence="1">Cell membrane</location>
        <topology evidence="1">Multi-pass membrane protein</topology>
    </subcellularLocation>
</comment>
<dbReference type="SUPFAM" id="SSF103473">
    <property type="entry name" value="MFS general substrate transporter"/>
    <property type="match status" value="1"/>
</dbReference>
<feature type="transmembrane region" description="Helical" evidence="11">
    <location>
        <begin position="63"/>
        <end position="85"/>
    </location>
</feature>
<protein>
    <recommendedName>
        <fullName evidence="10">Putative proline/betaine transporter</fullName>
    </recommendedName>
</protein>
<feature type="domain" description="Major facilitator superfamily (MFS) profile" evidence="12">
    <location>
        <begin position="23"/>
        <end position="459"/>
    </location>
</feature>
<dbReference type="AlphaFoldDB" id="A0A255GFH4"/>
<dbReference type="RefSeq" id="WP_094360860.1">
    <property type="nucleotide sequence ID" value="NZ_NMVK01000037.1"/>
</dbReference>
<accession>A0A255GFH4</accession>
<reference evidence="13 14" key="1">
    <citation type="submission" date="2017-07" db="EMBL/GenBank/DDBJ databases">
        <title>Draft whole genome sequences of clinical Proprionibacteriaceae strains.</title>
        <authorList>
            <person name="Bernier A.-M."/>
            <person name="Bernard K."/>
            <person name="Domingo M.-C."/>
        </authorList>
    </citation>
    <scope>NUCLEOTIDE SEQUENCE [LARGE SCALE GENOMIC DNA]</scope>
    <source>
        <strain evidence="13 14">NML 030167</strain>
    </source>
</reference>
<evidence type="ECO:0000256" key="9">
    <source>
        <dbReference type="ARBA" id="ARBA00037295"/>
    </source>
</evidence>
<evidence type="ECO:0000256" key="6">
    <source>
        <dbReference type="ARBA" id="ARBA00022847"/>
    </source>
</evidence>
<feature type="transmembrane region" description="Helical" evidence="11">
    <location>
        <begin position="406"/>
        <end position="428"/>
    </location>
</feature>
<evidence type="ECO:0000256" key="3">
    <source>
        <dbReference type="ARBA" id="ARBA00022448"/>
    </source>
</evidence>
<dbReference type="Proteomes" id="UP000215896">
    <property type="component" value="Unassembled WGS sequence"/>
</dbReference>
<keyword evidence="7 11" id="KW-1133">Transmembrane helix</keyword>
<dbReference type="PROSITE" id="PS00216">
    <property type="entry name" value="SUGAR_TRANSPORT_1"/>
    <property type="match status" value="1"/>
</dbReference>
<dbReference type="PANTHER" id="PTHR43045:SF2">
    <property type="entry name" value="INNER MEMBRANE METABOLITE TRANSPORT PROTEIN YHJE"/>
    <property type="match status" value="1"/>
</dbReference>
<evidence type="ECO:0000256" key="7">
    <source>
        <dbReference type="ARBA" id="ARBA00022989"/>
    </source>
</evidence>
<keyword evidence="6" id="KW-0769">Symport</keyword>
<comment type="similarity">
    <text evidence="2">Belongs to the major facilitator superfamily. Metabolite:H+ Symporter (MHS) family (TC 2.A.1.6) family.</text>
</comment>
<dbReference type="Pfam" id="PF00083">
    <property type="entry name" value="Sugar_tr"/>
    <property type="match status" value="2"/>
</dbReference>